<gene>
    <name evidence="2" type="ORF">BDP27DRAFT_434428</name>
</gene>
<comment type="caution">
    <text evidence="2">The sequence shown here is derived from an EMBL/GenBank/DDBJ whole genome shotgun (WGS) entry which is preliminary data.</text>
</comment>
<evidence type="ECO:0000313" key="3">
    <source>
        <dbReference type="Proteomes" id="UP000772434"/>
    </source>
</evidence>
<feature type="region of interest" description="Disordered" evidence="1">
    <location>
        <begin position="250"/>
        <end position="287"/>
    </location>
</feature>
<feature type="compositionally biased region" description="Acidic residues" evidence="1">
    <location>
        <begin position="278"/>
        <end position="287"/>
    </location>
</feature>
<keyword evidence="3" id="KW-1185">Reference proteome</keyword>
<dbReference type="Proteomes" id="UP000772434">
    <property type="component" value="Unassembled WGS sequence"/>
</dbReference>
<feature type="compositionally biased region" description="Basic and acidic residues" evidence="1">
    <location>
        <begin position="391"/>
        <end position="402"/>
    </location>
</feature>
<protein>
    <submittedName>
        <fullName evidence="2">Uncharacterized protein</fullName>
    </submittedName>
</protein>
<evidence type="ECO:0000256" key="1">
    <source>
        <dbReference type="SAM" id="MobiDB-lite"/>
    </source>
</evidence>
<feature type="region of interest" description="Disordered" evidence="1">
    <location>
        <begin position="460"/>
        <end position="561"/>
    </location>
</feature>
<feature type="compositionally biased region" description="Basic and acidic residues" evidence="1">
    <location>
        <begin position="539"/>
        <end position="561"/>
    </location>
</feature>
<organism evidence="2 3">
    <name type="scientific">Rhodocollybia butyracea</name>
    <dbReference type="NCBI Taxonomy" id="206335"/>
    <lineage>
        <taxon>Eukaryota</taxon>
        <taxon>Fungi</taxon>
        <taxon>Dikarya</taxon>
        <taxon>Basidiomycota</taxon>
        <taxon>Agaricomycotina</taxon>
        <taxon>Agaricomycetes</taxon>
        <taxon>Agaricomycetidae</taxon>
        <taxon>Agaricales</taxon>
        <taxon>Marasmiineae</taxon>
        <taxon>Omphalotaceae</taxon>
        <taxon>Rhodocollybia</taxon>
    </lineage>
</organism>
<feature type="compositionally biased region" description="Polar residues" evidence="1">
    <location>
        <begin position="511"/>
        <end position="538"/>
    </location>
</feature>
<feature type="compositionally biased region" description="Acidic residues" evidence="1">
    <location>
        <begin position="467"/>
        <end position="487"/>
    </location>
</feature>
<evidence type="ECO:0000313" key="2">
    <source>
        <dbReference type="EMBL" id="KAF9072186.1"/>
    </source>
</evidence>
<accession>A0A9P5PTQ5</accession>
<reference evidence="2" key="1">
    <citation type="submission" date="2020-11" db="EMBL/GenBank/DDBJ databases">
        <authorList>
            <consortium name="DOE Joint Genome Institute"/>
            <person name="Ahrendt S."/>
            <person name="Riley R."/>
            <person name="Andreopoulos W."/>
            <person name="Labutti K."/>
            <person name="Pangilinan J."/>
            <person name="Ruiz-Duenas F.J."/>
            <person name="Barrasa J.M."/>
            <person name="Sanchez-Garcia M."/>
            <person name="Camarero S."/>
            <person name="Miyauchi S."/>
            <person name="Serrano A."/>
            <person name="Linde D."/>
            <person name="Babiker R."/>
            <person name="Drula E."/>
            <person name="Ayuso-Fernandez I."/>
            <person name="Pacheco R."/>
            <person name="Padilla G."/>
            <person name="Ferreira P."/>
            <person name="Barriuso J."/>
            <person name="Kellner H."/>
            <person name="Castanera R."/>
            <person name="Alfaro M."/>
            <person name="Ramirez L."/>
            <person name="Pisabarro A.G."/>
            <person name="Kuo A."/>
            <person name="Tritt A."/>
            <person name="Lipzen A."/>
            <person name="He G."/>
            <person name="Yan M."/>
            <person name="Ng V."/>
            <person name="Cullen D."/>
            <person name="Martin F."/>
            <person name="Rosso M.-N."/>
            <person name="Henrissat B."/>
            <person name="Hibbett D."/>
            <person name="Martinez A.T."/>
            <person name="Grigoriev I.V."/>
        </authorList>
    </citation>
    <scope>NUCLEOTIDE SEQUENCE</scope>
    <source>
        <strain evidence="2">AH 40177</strain>
    </source>
</reference>
<feature type="compositionally biased region" description="Low complexity" evidence="1">
    <location>
        <begin position="331"/>
        <end position="341"/>
    </location>
</feature>
<feature type="compositionally biased region" description="Basic and acidic residues" evidence="1">
    <location>
        <begin position="342"/>
        <end position="361"/>
    </location>
</feature>
<proteinExistence type="predicted"/>
<feature type="compositionally biased region" description="Basic and acidic residues" evidence="1">
    <location>
        <begin position="43"/>
        <end position="53"/>
    </location>
</feature>
<feature type="region of interest" description="Disordered" evidence="1">
    <location>
        <begin position="1"/>
        <end position="53"/>
    </location>
</feature>
<feature type="region of interest" description="Disordered" evidence="1">
    <location>
        <begin position="73"/>
        <end position="102"/>
    </location>
</feature>
<feature type="region of interest" description="Disordered" evidence="1">
    <location>
        <begin position="329"/>
        <end position="362"/>
    </location>
</feature>
<name>A0A9P5PTQ5_9AGAR</name>
<sequence length="561" mass="62211">MANADTHDDDELARDHEAGLGTSPTPSKVSSPAIPDTHALWGSDHEDHSGRDHTPASLDLDCFNLFDSDIDPRKGTDLDDPLRTISGSSLRDSTEFPRPTPSSMILGLDCDWNLDEDEGILCPSPLNHPHRLLHSHDDPHPELHTPILLDLQPTTPLRASYIDSTGPDPFLSDFLDMDTRYTDTLGIPHPDPLIDNLLEIDSDDPPEFGMDQDFVLSDSDVDMDTGMDHGLTTELGNMTTTTTHGITEWDGMNTGMLPEPDLELGLDSNAPPSPFLDNPDDPDDMNLYASDDELAFDDSNAPRLLGSDSLDLLGFFLGISLDQLPQCRGPQAQIQTQSQTQSHDDQSRSPSDLDRLTLDARENDDEILNDDIFDSDTRYSSFSDANITANADKDKDGDDDRHAKRLPQDGLAATCTSTSTRNEPGLDSWEPGSEQEQEPEASYNYRSLLDNHHTTHITRAHEHEQDSVDNDDFDLVTEDGDDVDDVDDDHKEFSEQPSIERGIEEEYAVKTSYNSDASNKASPNSNTNSERPTSSLFHHSTDYTDYSEGHPEHDDLILEDF</sequence>
<dbReference type="EMBL" id="JADNRY010000026">
    <property type="protein sequence ID" value="KAF9072186.1"/>
    <property type="molecule type" value="Genomic_DNA"/>
</dbReference>
<dbReference type="AlphaFoldDB" id="A0A9P5PTQ5"/>
<feature type="compositionally biased region" description="Basic and acidic residues" evidence="1">
    <location>
        <begin position="73"/>
        <end position="82"/>
    </location>
</feature>
<feature type="region of interest" description="Disordered" evidence="1">
    <location>
        <begin position="388"/>
        <end position="441"/>
    </location>
</feature>